<dbReference type="GO" id="GO:0046872">
    <property type="term" value="F:metal ion binding"/>
    <property type="evidence" value="ECO:0007669"/>
    <property type="project" value="UniProtKB-KW"/>
</dbReference>
<dbReference type="PRINTS" id="PR00162">
    <property type="entry name" value="RIESKE"/>
</dbReference>
<protein>
    <recommendedName>
        <fullName evidence="2">Cytochrome bc1 complex Rieske iron-sulfur subunit</fullName>
    </recommendedName>
    <alternativeName>
        <fullName evidence="8">Cytochrome bc1 reductase complex subunit QcrA</fullName>
    </alternativeName>
</protein>
<dbReference type="PANTHER" id="PTHR10134">
    <property type="entry name" value="CYTOCHROME B-C1 COMPLEX SUBUNIT RIESKE, MITOCHONDRIAL"/>
    <property type="match status" value="1"/>
</dbReference>
<evidence type="ECO:0000256" key="4">
    <source>
        <dbReference type="ARBA" id="ARBA00022723"/>
    </source>
</evidence>
<feature type="chain" id="PRO_5038446223" description="Cytochrome bc1 complex Rieske iron-sulfur subunit" evidence="11">
    <location>
        <begin position="27"/>
        <end position="154"/>
    </location>
</feature>
<name>A0A927IE54_9ACTN</name>
<dbReference type="GO" id="GO:0016020">
    <property type="term" value="C:membrane"/>
    <property type="evidence" value="ECO:0007669"/>
    <property type="project" value="InterPro"/>
</dbReference>
<dbReference type="Gene3D" id="2.102.10.10">
    <property type="entry name" value="Rieske [2Fe-2S] iron-sulphur domain"/>
    <property type="match status" value="1"/>
</dbReference>
<dbReference type="RefSeq" id="WP_191211128.1">
    <property type="nucleotide sequence ID" value="NZ_BAABKL010000020.1"/>
</dbReference>
<evidence type="ECO:0000256" key="9">
    <source>
        <dbReference type="ARBA" id="ARBA00034078"/>
    </source>
</evidence>
<keyword evidence="11" id="KW-0732">Signal</keyword>
<gene>
    <name evidence="13" type="ORF">IF129_19995</name>
</gene>
<dbReference type="PROSITE" id="PS51318">
    <property type="entry name" value="TAT"/>
    <property type="match status" value="1"/>
</dbReference>
<dbReference type="InterPro" id="IPR017941">
    <property type="entry name" value="Rieske_2Fe-2S"/>
</dbReference>
<dbReference type="GO" id="GO:0016705">
    <property type="term" value="F:oxidoreductase activity, acting on paired donors, with incorporation or reduction of molecular oxygen"/>
    <property type="evidence" value="ECO:0007669"/>
    <property type="project" value="UniProtKB-ARBA"/>
</dbReference>
<dbReference type="GO" id="GO:0004497">
    <property type="term" value="F:monooxygenase activity"/>
    <property type="evidence" value="ECO:0007669"/>
    <property type="project" value="UniProtKB-ARBA"/>
</dbReference>
<evidence type="ECO:0000259" key="12">
    <source>
        <dbReference type="PROSITE" id="PS51296"/>
    </source>
</evidence>
<comment type="caution">
    <text evidence="13">The sequence shown here is derived from an EMBL/GenBank/DDBJ whole genome shotgun (WGS) entry which is preliminary data.</text>
</comment>
<evidence type="ECO:0000256" key="5">
    <source>
        <dbReference type="ARBA" id="ARBA00023004"/>
    </source>
</evidence>
<dbReference type="FunFam" id="2.102.10.10:FF:000016">
    <property type="entry name" value="Nitrite reductase/ring-hydroxylating ferredoxin subunit"/>
    <property type="match status" value="1"/>
</dbReference>
<feature type="compositionally biased region" description="Low complexity" evidence="10">
    <location>
        <begin position="43"/>
        <end position="53"/>
    </location>
</feature>
<evidence type="ECO:0000256" key="3">
    <source>
        <dbReference type="ARBA" id="ARBA00022714"/>
    </source>
</evidence>
<feature type="region of interest" description="Disordered" evidence="10">
    <location>
        <begin position="27"/>
        <end position="72"/>
    </location>
</feature>
<keyword evidence="14" id="KW-1185">Reference proteome</keyword>
<evidence type="ECO:0000256" key="7">
    <source>
        <dbReference type="ARBA" id="ARBA00023157"/>
    </source>
</evidence>
<keyword evidence="5" id="KW-0408">Iron</keyword>
<evidence type="ECO:0000256" key="10">
    <source>
        <dbReference type="SAM" id="MobiDB-lite"/>
    </source>
</evidence>
<evidence type="ECO:0000256" key="6">
    <source>
        <dbReference type="ARBA" id="ARBA00023014"/>
    </source>
</evidence>
<dbReference type="PROSITE" id="PS51257">
    <property type="entry name" value="PROKAR_LIPOPROTEIN"/>
    <property type="match status" value="1"/>
</dbReference>
<dbReference type="EMBL" id="JACXYU010000012">
    <property type="protein sequence ID" value="MBD3933827.1"/>
    <property type="molecule type" value="Genomic_DNA"/>
</dbReference>
<dbReference type="CDD" id="cd03467">
    <property type="entry name" value="Rieske"/>
    <property type="match status" value="1"/>
</dbReference>
<accession>A0A927IE54</accession>
<sequence>MRTPETSRRAVLAAAGAAGFTTVLVACGGTDSAEPDPEGTPGGSPEEGATGSAPEGGGGGEELAKTSDIPEGGGRVFADQKVVVAQPVAGEFTAYSAVCTHQSCLVKEVADGTINCVCHGSRFSVEDGAVVDGPAQRALPPAEITVSGDAILLG</sequence>
<proteinExistence type="predicted"/>
<dbReference type="InterPro" id="IPR006311">
    <property type="entry name" value="TAT_signal"/>
</dbReference>
<evidence type="ECO:0000256" key="11">
    <source>
        <dbReference type="SAM" id="SignalP"/>
    </source>
</evidence>
<evidence type="ECO:0000256" key="1">
    <source>
        <dbReference type="ARBA" id="ARBA00002494"/>
    </source>
</evidence>
<dbReference type="InterPro" id="IPR014349">
    <property type="entry name" value="Rieske_Fe-S_prot"/>
</dbReference>
<comment type="function">
    <text evidence="1">Iron-sulfur subunit of the cytochrome bc1 complex, an essential component of the respiratory electron transport chain required for ATP synthesis. The bc1 complex catalyzes the oxidation of menaquinol and the reduction of cytochrome c in the respiratory chain. The bc1 complex operates through a Q-cycle mechanism that couples electron transfer to generation of the proton gradient that drives ATP synthesis.</text>
</comment>
<dbReference type="InterPro" id="IPR036922">
    <property type="entry name" value="Rieske_2Fe-2S_sf"/>
</dbReference>
<feature type="domain" description="Rieske" evidence="12">
    <location>
        <begin position="61"/>
        <end position="153"/>
    </location>
</feature>
<keyword evidence="6" id="KW-0411">Iron-sulfur</keyword>
<dbReference type="GO" id="GO:0051537">
    <property type="term" value="F:2 iron, 2 sulfur cluster binding"/>
    <property type="evidence" value="ECO:0007669"/>
    <property type="project" value="UniProtKB-KW"/>
</dbReference>
<comment type="cofactor">
    <cofactor evidence="9">
        <name>[2Fe-2S] cluster</name>
        <dbReference type="ChEBI" id="CHEBI:190135"/>
    </cofactor>
</comment>
<feature type="signal peptide" evidence="11">
    <location>
        <begin position="1"/>
        <end position="26"/>
    </location>
</feature>
<reference evidence="13" key="1">
    <citation type="submission" date="2020-09" db="EMBL/GenBank/DDBJ databases">
        <title>Secondary metabolite and genome analysis of marine Streptomyces chumphonensis KK1-2T.</title>
        <authorList>
            <person name="Phongsopitanun W."/>
            <person name="Kanchanasin P."/>
            <person name="Pittayakhajonwut P."/>
            <person name="Suwanborirux K."/>
            <person name="Tanasupawat S."/>
        </authorList>
    </citation>
    <scope>NUCLEOTIDE SEQUENCE</scope>
    <source>
        <strain evidence="13">KK1-2</strain>
    </source>
</reference>
<dbReference type="SUPFAM" id="SSF50022">
    <property type="entry name" value="ISP domain"/>
    <property type="match status" value="1"/>
</dbReference>
<dbReference type="PROSITE" id="PS51296">
    <property type="entry name" value="RIESKE"/>
    <property type="match status" value="1"/>
</dbReference>
<evidence type="ECO:0000313" key="13">
    <source>
        <dbReference type="EMBL" id="MBD3933827.1"/>
    </source>
</evidence>
<keyword evidence="3" id="KW-0001">2Fe-2S</keyword>
<dbReference type="Pfam" id="PF00355">
    <property type="entry name" value="Rieske"/>
    <property type="match status" value="1"/>
</dbReference>
<evidence type="ECO:0000313" key="14">
    <source>
        <dbReference type="Proteomes" id="UP000632289"/>
    </source>
</evidence>
<dbReference type="InterPro" id="IPR005805">
    <property type="entry name" value="Rieske_Fe-S_prot_C"/>
</dbReference>
<keyword evidence="4" id="KW-0479">Metal-binding</keyword>
<keyword evidence="7" id="KW-1015">Disulfide bond</keyword>
<dbReference type="AlphaFoldDB" id="A0A927IE54"/>
<organism evidence="13 14">
    <name type="scientific">Streptomyces chumphonensis</name>
    <dbReference type="NCBI Taxonomy" id="1214925"/>
    <lineage>
        <taxon>Bacteria</taxon>
        <taxon>Bacillati</taxon>
        <taxon>Actinomycetota</taxon>
        <taxon>Actinomycetes</taxon>
        <taxon>Kitasatosporales</taxon>
        <taxon>Streptomycetaceae</taxon>
        <taxon>Streptomyces</taxon>
    </lineage>
</organism>
<dbReference type="Proteomes" id="UP000632289">
    <property type="component" value="Unassembled WGS sequence"/>
</dbReference>
<evidence type="ECO:0000256" key="8">
    <source>
        <dbReference type="ARBA" id="ARBA00029586"/>
    </source>
</evidence>
<evidence type="ECO:0000256" key="2">
    <source>
        <dbReference type="ARBA" id="ARBA00015816"/>
    </source>
</evidence>